<feature type="transmembrane region" description="Helical" evidence="1">
    <location>
        <begin position="45"/>
        <end position="66"/>
    </location>
</feature>
<evidence type="ECO:0000313" key="2">
    <source>
        <dbReference type="EMBL" id="KOS44302.1"/>
    </source>
</evidence>
<evidence type="ECO:0000313" key="3">
    <source>
        <dbReference type="Proteomes" id="UP000037696"/>
    </source>
</evidence>
<keyword evidence="1" id="KW-0472">Membrane</keyword>
<sequence>MSLSRMSFIPRVTGGAALRTRSDDSSGYASYHPSGYIDWLLATSWLWIPAGIALIAGIVYGIVYAFREYDICERLRYLICSPVILLKIGFEKLYHLISKLYHLISRKAAPREQQTIPAPIEMENIRNARMQYVRSDSPDPPDYERCLSLEEPLPVYKP</sequence>
<name>A0A0M9WGT3_9EURO</name>
<dbReference type="AlphaFoldDB" id="A0A0M9WGT3"/>
<dbReference type="EMBL" id="LHQQ01000063">
    <property type="protein sequence ID" value="KOS44302.1"/>
    <property type="molecule type" value="Genomic_DNA"/>
</dbReference>
<organism evidence="2 3">
    <name type="scientific">Penicillium nordicum</name>
    <dbReference type="NCBI Taxonomy" id="229535"/>
    <lineage>
        <taxon>Eukaryota</taxon>
        <taxon>Fungi</taxon>
        <taxon>Dikarya</taxon>
        <taxon>Ascomycota</taxon>
        <taxon>Pezizomycotina</taxon>
        <taxon>Eurotiomycetes</taxon>
        <taxon>Eurotiomycetidae</taxon>
        <taxon>Eurotiales</taxon>
        <taxon>Aspergillaceae</taxon>
        <taxon>Penicillium</taxon>
    </lineage>
</organism>
<reference evidence="2 3" key="1">
    <citation type="submission" date="2015-08" db="EMBL/GenBank/DDBJ databases">
        <title>Genome sequencing of Penicillium nordicum.</title>
        <authorList>
            <person name="Nguyen H.D."/>
            <person name="Seifert K.A."/>
        </authorList>
    </citation>
    <scope>NUCLEOTIDE SEQUENCE [LARGE SCALE GENOMIC DNA]</scope>
    <source>
        <strain evidence="2 3">DAOMC 185683</strain>
    </source>
</reference>
<keyword evidence="1" id="KW-0812">Transmembrane</keyword>
<accession>A0A0M9WGT3</accession>
<comment type="caution">
    <text evidence="2">The sequence shown here is derived from an EMBL/GenBank/DDBJ whole genome shotgun (WGS) entry which is preliminary data.</text>
</comment>
<protein>
    <submittedName>
        <fullName evidence="2">Uncharacterized protein</fullName>
    </submittedName>
</protein>
<keyword evidence="3" id="KW-1185">Reference proteome</keyword>
<gene>
    <name evidence="2" type="ORF">ACN38_g4757</name>
</gene>
<evidence type="ECO:0000256" key="1">
    <source>
        <dbReference type="SAM" id="Phobius"/>
    </source>
</evidence>
<dbReference type="Proteomes" id="UP000037696">
    <property type="component" value="Unassembled WGS sequence"/>
</dbReference>
<proteinExistence type="predicted"/>
<keyword evidence="1" id="KW-1133">Transmembrane helix</keyword>